<comment type="similarity">
    <text evidence="1">Belongs to the PemK/MazF family.</text>
</comment>
<dbReference type="RefSeq" id="WP_358130080.1">
    <property type="nucleotide sequence ID" value="NZ_JBFALK010000002.1"/>
</dbReference>
<gene>
    <name evidence="4" type="ORF">AB0I59_04750</name>
</gene>
<keyword evidence="5" id="KW-1185">Reference proteome</keyword>
<feature type="compositionally biased region" description="Gly residues" evidence="3">
    <location>
        <begin position="44"/>
        <end position="58"/>
    </location>
</feature>
<dbReference type="SUPFAM" id="SSF50118">
    <property type="entry name" value="Cell growth inhibitor/plasmid maintenance toxic component"/>
    <property type="match status" value="1"/>
</dbReference>
<feature type="compositionally biased region" description="Low complexity" evidence="3">
    <location>
        <begin position="59"/>
        <end position="80"/>
    </location>
</feature>
<accession>A0ABV3G8E8</accession>
<evidence type="ECO:0000313" key="4">
    <source>
        <dbReference type="EMBL" id="MEV0967920.1"/>
    </source>
</evidence>
<evidence type="ECO:0000256" key="1">
    <source>
        <dbReference type="ARBA" id="ARBA00007521"/>
    </source>
</evidence>
<organism evidence="4 5">
    <name type="scientific">Microtetraspora glauca</name>
    <dbReference type="NCBI Taxonomy" id="1996"/>
    <lineage>
        <taxon>Bacteria</taxon>
        <taxon>Bacillati</taxon>
        <taxon>Actinomycetota</taxon>
        <taxon>Actinomycetes</taxon>
        <taxon>Streptosporangiales</taxon>
        <taxon>Streptosporangiaceae</taxon>
        <taxon>Microtetraspora</taxon>
    </lineage>
</organism>
<feature type="region of interest" description="Disordered" evidence="3">
    <location>
        <begin position="29"/>
        <end position="111"/>
    </location>
</feature>
<dbReference type="EMBL" id="JBFALK010000002">
    <property type="protein sequence ID" value="MEV0967920.1"/>
    <property type="molecule type" value="Genomic_DNA"/>
</dbReference>
<dbReference type="Proteomes" id="UP001551675">
    <property type="component" value="Unassembled WGS sequence"/>
</dbReference>
<proteinExistence type="inferred from homology"/>
<evidence type="ECO:0000256" key="3">
    <source>
        <dbReference type="SAM" id="MobiDB-lite"/>
    </source>
</evidence>
<reference evidence="4 5" key="1">
    <citation type="submission" date="2024-06" db="EMBL/GenBank/DDBJ databases">
        <title>The Natural Products Discovery Center: Release of the First 8490 Sequenced Strains for Exploring Actinobacteria Biosynthetic Diversity.</title>
        <authorList>
            <person name="Kalkreuter E."/>
            <person name="Kautsar S.A."/>
            <person name="Yang D."/>
            <person name="Bader C.D."/>
            <person name="Teijaro C.N."/>
            <person name="Fluegel L."/>
            <person name="Davis C.M."/>
            <person name="Simpson J.R."/>
            <person name="Lauterbach L."/>
            <person name="Steele A.D."/>
            <person name="Gui C."/>
            <person name="Meng S."/>
            <person name="Li G."/>
            <person name="Viehrig K."/>
            <person name="Ye F."/>
            <person name="Su P."/>
            <person name="Kiefer A.F."/>
            <person name="Nichols A."/>
            <person name="Cepeda A.J."/>
            <person name="Yan W."/>
            <person name="Fan B."/>
            <person name="Jiang Y."/>
            <person name="Adhikari A."/>
            <person name="Zheng C.-J."/>
            <person name="Schuster L."/>
            <person name="Cowan T.M."/>
            <person name="Smanski M.J."/>
            <person name="Chevrette M.G."/>
            <person name="De Carvalho L.P.S."/>
            <person name="Shen B."/>
        </authorList>
    </citation>
    <scope>NUCLEOTIDE SEQUENCE [LARGE SCALE GENOMIC DNA]</scope>
    <source>
        <strain evidence="4 5">NPDC050100</strain>
    </source>
</reference>
<sequence length="204" mass="22122">MRDLSLFVTLIIVSAAVLAVAFTATAKWRGRKPDRPSTASRGSARGGSPGGSPRGRGAGAPSRRPQGRPTGRGTGAPAPSGRRRGEPSRGRPQPSDTSTAQRPGEIWWADVPFEDGPGSKVRPCVVLRTHRGGAEVLKITSQDQRHRDDHIEIPTRTWDHDADHNSFLDLSDPIRVTTAAFQDRAGELDPKIWRHVCSLHGIPR</sequence>
<evidence type="ECO:0000256" key="2">
    <source>
        <dbReference type="ARBA" id="ARBA00022649"/>
    </source>
</evidence>
<protein>
    <submittedName>
        <fullName evidence="4">Type II toxin-antitoxin system PemK/MazF family toxin</fullName>
    </submittedName>
</protein>
<evidence type="ECO:0000313" key="5">
    <source>
        <dbReference type="Proteomes" id="UP001551675"/>
    </source>
</evidence>
<dbReference type="InterPro" id="IPR003477">
    <property type="entry name" value="PemK-like"/>
</dbReference>
<dbReference type="InterPro" id="IPR011067">
    <property type="entry name" value="Plasmid_toxin/cell-grow_inhib"/>
</dbReference>
<keyword evidence="2" id="KW-1277">Toxin-antitoxin system</keyword>
<dbReference type="Pfam" id="PF02452">
    <property type="entry name" value="PemK_toxin"/>
    <property type="match status" value="1"/>
</dbReference>
<dbReference type="Gene3D" id="2.30.30.110">
    <property type="match status" value="1"/>
</dbReference>
<comment type="caution">
    <text evidence="4">The sequence shown here is derived from an EMBL/GenBank/DDBJ whole genome shotgun (WGS) entry which is preliminary data.</text>
</comment>
<name>A0ABV3G8E8_MICGL</name>